<sequence>MHSNYHQKWYSDSATGGPVERIPGVVDQWERIDIFYRNTGSEARKEWIHALDTPILQYIISKKGKRIKDAFDTQDSTQDEISQILKEKFEKEIVRDVESMAVKVSANVTDRIKSKLRNLSLETEKLKAVYFDTKNGYLTCVADNDSHLNELLMDIGYEDEEKIRLNDISAQVLQDLQFEQAVKTSHPRLKCITFADENDSVTLLWQGKKETSGSELLAKFKGKIRDCVVLENAINAKHIVFNTRAGGRVNDTFVEYIKEMTKQSLNTPAIPLFTFDFSLKRITLYTLDNVKAIQEIVNQSIIERQLDPETAKHFFKGGSSLDFCKKATDERKLLYDININGIVCIKSVQKDLDDLINQAIPYKEEPLDLSELQVSFLKQYGSQLMEQVEKRYDIAVKLENNRCLFRGKDSQLLQKGKEFMVDSLKKLLTHMSIKTNEVAVLKLKEGIENVVAENNCKWNLNFTNEFCNTDLNKYLGAWHDPLAHIITCVQNVDNGDMVAADLVIELTTSNLFPLSKHFTKENPLVGRSTAGKIFSVMHEEILEGPFQKDAFCCQSMFAFVICSSYSPGMQYQFISFQQLKKCYLRALQYADENGMKSLALSTKLLQSPALENDITPAILAAAFEFVEANHQHDIRKLTLCCDKENCHDVCDTVENLYDKRKGYRRILSLPSEPNKQNAVISLNVKVGSITDSKRDVIVNTVNIKLDFAKGQVSKKILEKAGPEMQRECNQKYPNGISYDQIAYTCSYNISYTGNTVKCFVKRCLYLADRLDCKTLVFPAIGVGKLDYPRRETATAMFEAIEEYPKEAANCGIQEVDIMVFNGDQKSCMNFRDEEWRKLKGGAKHRPKLAEMNEVEAGSMGIKSASKPPKSWNDQIDVCVKCADIQSIDFKKLGKVLFEERITEVFFIADKKDDLPLSEQVIQIANLIKQLSKNPNEVVQLKTCTVFVDEHVEETVMAKGR</sequence>
<dbReference type="PANTHER" id="PTHR14453">
    <property type="entry name" value="PARP/ZINC FINGER CCCH TYPE DOMAIN CONTAINING PROTEIN"/>
    <property type="match status" value="1"/>
</dbReference>
<keyword evidence="3" id="KW-0808">Transferase</keyword>
<comment type="subcellular location">
    <subcellularLocation>
        <location evidence="1">Nucleus</location>
    </subcellularLocation>
</comment>
<dbReference type="EMBL" id="CP111023">
    <property type="protein sequence ID" value="WAR21293.1"/>
    <property type="molecule type" value="Genomic_DNA"/>
</dbReference>
<dbReference type="InterPro" id="IPR002589">
    <property type="entry name" value="Macro_dom"/>
</dbReference>
<proteinExistence type="predicted"/>
<evidence type="ECO:0000256" key="1">
    <source>
        <dbReference type="ARBA" id="ARBA00004123"/>
    </source>
</evidence>
<evidence type="ECO:0000256" key="3">
    <source>
        <dbReference type="ARBA" id="ARBA00022679"/>
    </source>
</evidence>
<dbReference type="PROSITE" id="PS51154">
    <property type="entry name" value="MACRO"/>
    <property type="match status" value="1"/>
</dbReference>
<dbReference type="Gene3D" id="3.40.220.10">
    <property type="entry name" value="Leucine Aminopeptidase, subunit E, domain 1"/>
    <property type="match status" value="2"/>
</dbReference>
<protein>
    <submittedName>
        <fullName evidence="7">PAR14-like protein</fullName>
    </submittedName>
</protein>
<reference evidence="7" key="1">
    <citation type="submission" date="2022-11" db="EMBL/GenBank/DDBJ databases">
        <title>Centuries of genome instability and evolution in soft-shell clam transmissible cancer (bioRxiv).</title>
        <authorList>
            <person name="Hart S.F.M."/>
            <person name="Yonemitsu M.A."/>
            <person name="Giersch R.M."/>
            <person name="Beal B.F."/>
            <person name="Arriagada G."/>
            <person name="Davis B.W."/>
            <person name="Ostrander E.A."/>
            <person name="Goff S.P."/>
            <person name="Metzger M.J."/>
        </authorList>
    </citation>
    <scope>NUCLEOTIDE SEQUENCE</scope>
    <source>
        <strain evidence="7">MELC-2E11</strain>
        <tissue evidence="7">Siphon/mantle</tissue>
    </source>
</reference>
<dbReference type="InterPro" id="IPR052056">
    <property type="entry name" value="Mono-ARTD/PARP"/>
</dbReference>
<name>A0ABY7FKU1_MYAAR</name>
<keyword evidence="8" id="KW-1185">Reference proteome</keyword>
<evidence type="ECO:0000256" key="4">
    <source>
        <dbReference type="ARBA" id="ARBA00023027"/>
    </source>
</evidence>
<dbReference type="Pfam" id="PF01661">
    <property type="entry name" value="Macro"/>
    <property type="match status" value="1"/>
</dbReference>
<dbReference type="InterPro" id="IPR043472">
    <property type="entry name" value="Macro_dom-like"/>
</dbReference>
<evidence type="ECO:0000259" key="6">
    <source>
        <dbReference type="PROSITE" id="PS51154"/>
    </source>
</evidence>
<keyword evidence="2" id="KW-0328">Glycosyltransferase</keyword>
<evidence type="ECO:0000313" key="7">
    <source>
        <dbReference type="EMBL" id="WAR21293.1"/>
    </source>
</evidence>
<keyword evidence="4" id="KW-0520">NAD</keyword>
<dbReference type="SMART" id="SM00506">
    <property type="entry name" value="A1pp"/>
    <property type="match status" value="1"/>
</dbReference>
<feature type="domain" description="Macro" evidence="6">
    <location>
        <begin position="669"/>
        <end position="838"/>
    </location>
</feature>
<gene>
    <name evidence="7" type="ORF">MAR_015267</name>
</gene>
<dbReference type="PANTHER" id="PTHR14453:SF67">
    <property type="entry name" value="POLY [ADP-RIBOSE] POLYMERASE"/>
    <property type="match status" value="1"/>
</dbReference>
<accession>A0ABY7FKU1</accession>
<evidence type="ECO:0000256" key="2">
    <source>
        <dbReference type="ARBA" id="ARBA00022676"/>
    </source>
</evidence>
<keyword evidence="5" id="KW-0539">Nucleus</keyword>
<evidence type="ECO:0000313" key="8">
    <source>
        <dbReference type="Proteomes" id="UP001164746"/>
    </source>
</evidence>
<evidence type="ECO:0000256" key="5">
    <source>
        <dbReference type="ARBA" id="ARBA00023242"/>
    </source>
</evidence>
<feature type="non-terminal residue" evidence="7">
    <location>
        <position position="960"/>
    </location>
</feature>
<dbReference type="Proteomes" id="UP001164746">
    <property type="component" value="Chromosome 12"/>
</dbReference>
<organism evidence="7 8">
    <name type="scientific">Mya arenaria</name>
    <name type="common">Soft-shell clam</name>
    <dbReference type="NCBI Taxonomy" id="6604"/>
    <lineage>
        <taxon>Eukaryota</taxon>
        <taxon>Metazoa</taxon>
        <taxon>Spiralia</taxon>
        <taxon>Lophotrochozoa</taxon>
        <taxon>Mollusca</taxon>
        <taxon>Bivalvia</taxon>
        <taxon>Autobranchia</taxon>
        <taxon>Heteroconchia</taxon>
        <taxon>Euheterodonta</taxon>
        <taxon>Imparidentia</taxon>
        <taxon>Neoheterodontei</taxon>
        <taxon>Myida</taxon>
        <taxon>Myoidea</taxon>
        <taxon>Myidae</taxon>
        <taxon>Mya</taxon>
    </lineage>
</organism>
<dbReference type="SUPFAM" id="SSF52949">
    <property type="entry name" value="Macro domain-like"/>
    <property type="match status" value="2"/>
</dbReference>